<organism evidence="1 2">
    <name type="scientific">Sagittula marina</name>
    <dbReference type="NCBI Taxonomy" id="943940"/>
    <lineage>
        <taxon>Bacteria</taxon>
        <taxon>Pseudomonadati</taxon>
        <taxon>Pseudomonadota</taxon>
        <taxon>Alphaproteobacteria</taxon>
        <taxon>Rhodobacterales</taxon>
        <taxon>Roseobacteraceae</taxon>
        <taxon>Sagittula</taxon>
    </lineage>
</organism>
<gene>
    <name evidence="1" type="ORF">GGQ68_002337</name>
</gene>
<dbReference type="AlphaFoldDB" id="A0A7W6GU69"/>
<comment type="caution">
    <text evidence="1">The sequence shown here is derived from an EMBL/GenBank/DDBJ whole genome shotgun (WGS) entry which is preliminary data.</text>
</comment>
<protein>
    <submittedName>
        <fullName evidence="1">RNase P subunit RPR2</fullName>
    </submittedName>
</protein>
<name>A0A7W6GU69_9RHOB</name>
<proteinExistence type="predicted"/>
<reference evidence="1 2" key="1">
    <citation type="submission" date="2020-08" db="EMBL/GenBank/DDBJ databases">
        <title>Genomic Encyclopedia of Type Strains, Phase IV (KMG-IV): sequencing the most valuable type-strain genomes for metagenomic binning, comparative biology and taxonomic classification.</title>
        <authorList>
            <person name="Goeker M."/>
        </authorList>
    </citation>
    <scope>NUCLEOTIDE SEQUENCE [LARGE SCALE GENOMIC DNA]</scope>
    <source>
        <strain evidence="1 2">DSM 102235</strain>
    </source>
</reference>
<keyword evidence="2" id="KW-1185">Reference proteome</keyword>
<evidence type="ECO:0000313" key="2">
    <source>
        <dbReference type="Proteomes" id="UP000541426"/>
    </source>
</evidence>
<sequence>MLIPVLLIVAFVLLLIYNKPETRLCRWREYRMSEATRWTCVHCGATIDYPKGQSPTRCHREDAAQ</sequence>
<dbReference type="EMBL" id="JACIEJ010000005">
    <property type="protein sequence ID" value="MBB3985999.1"/>
    <property type="molecule type" value="Genomic_DNA"/>
</dbReference>
<accession>A0A7W6GU69</accession>
<evidence type="ECO:0000313" key="1">
    <source>
        <dbReference type="EMBL" id="MBB3985999.1"/>
    </source>
</evidence>
<dbReference type="Proteomes" id="UP000541426">
    <property type="component" value="Unassembled WGS sequence"/>
</dbReference>